<dbReference type="InterPro" id="IPR006571">
    <property type="entry name" value="TLDc_dom"/>
</dbReference>
<evidence type="ECO:0000256" key="2">
    <source>
        <dbReference type="ARBA" id="ARBA00009540"/>
    </source>
</evidence>
<feature type="domain" description="TLDc" evidence="6">
    <location>
        <begin position="146"/>
        <end position="338"/>
    </location>
</feature>
<evidence type="ECO:0000313" key="7">
    <source>
        <dbReference type="EMBL" id="KAK7208306.1"/>
    </source>
</evidence>
<evidence type="ECO:0000256" key="4">
    <source>
        <dbReference type="ARBA" id="ARBA00040604"/>
    </source>
</evidence>
<dbReference type="PROSITE" id="PS51886">
    <property type="entry name" value="TLDC"/>
    <property type="match status" value="1"/>
</dbReference>
<feature type="region of interest" description="Disordered" evidence="5">
    <location>
        <begin position="1"/>
        <end position="21"/>
    </location>
</feature>
<feature type="compositionally biased region" description="Polar residues" evidence="5">
    <location>
        <begin position="116"/>
        <end position="126"/>
    </location>
</feature>
<comment type="caution">
    <text evidence="7">The sequence shown here is derived from an EMBL/GenBank/DDBJ whole genome shotgun (WGS) entry which is preliminary data.</text>
</comment>
<keyword evidence="3" id="KW-0496">Mitochondrion</keyword>
<gene>
    <name evidence="7" type="ORF">BZA70DRAFT_273406</name>
</gene>
<comment type="subcellular location">
    <subcellularLocation>
        <location evidence="1">Mitochondrion</location>
    </subcellularLocation>
</comment>
<dbReference type="GeneID" id="90037335"/>
<feature type="region of interest" description="Disordered" evidence="5">
    <location>
        <begin position="35"/>
        <end position="85"/>
    </location>
</feature>
<organism evidence="7 8">
    <name type="scientific">Myxozyma melibiosi</name>
    <dbReference type="NCBI Taxonomy" id="54550"/>
    <lineage>
        <taxon>Eukaryota</taxon>
        <taxon>Fungi</taxon>
        <taxon>Dikarya</taxon>
        <taxon>Ascomycota</taxon>
        <taxon>Saccharomycotina</taxon>
        <taxon>Lipomycetes</taxon>
        <taxon>Lipomycetales</taxon>
        <taxon>Lipomycetaceae</taxon>
        <taxon>Myxozyma</taxon>
    </lineage>
</organism>
<dbReference type="PANTHER" id="PTHR23354">
    <property type="entry name" value="NUCLEOLAR PROTEIN 7/ESTROGEN RECEPTOR COACTIVATOR-RELATED"/>
    <property type="match status" value="1"/>
</dbReference>
<accession>A0ABR1FEP6</accession>
<feature type="region of interest" description="Disordered" evidence="5">
    <location>
        <begin position="99"/>
        <end position="130"/>
    </location>
</feature>
<protein>
    <recommendedName>
        <fullName evidence="4">Oxidation resistance protein 1</fullName>
    </recommendedName>
</protein>
<dbReference type="RefSeq" id="XP_064771339.1">
    <property type="nucleotide sequence ID" value="XM_064911823.1"/>
</dbReference>
<evidence type="ECO:0000256" key="5">
    <source>
        <dbReference type="SAM" id="MobiDB-lite"/>
    </source>
</evidence>
<keyword evidence="8" id="KW-1185">Reference proteome</keyword>
<reference evidence="7 8" key="1">
    <citation type="submission" date="2024-03" db="EMBL/GenBank/DDBJ databases">
        <title>Genome-scale model development and genomic sequencing of the oleaginous clade Lipomyces.</title>
        <authorList>
            <consortium name="Lawrence Berkeley National Laboratory"/>
            <person name="Czajka J.J."/>
            <person name="Han Y."/>
            <person name="Kim J."/>
            <person name="Mondo S.J."/>
            <person name="Hofstad B.A."/>
            <person name="Robles A."/>
            <person name="Haridas S."/>
            <person name="Riley R."/>
            <person name="LaButti K."/>
            <person name="Pangilinan J."/>
            <person name="Andreopoulos W."/>
            <person name="Lipzen A."/>
            <person name="Yan J."/>
            <person name="Wang M."/>
            <person name="Ng V."/>
            <person name="Grigoriev I.V."/>
            <person name="Spatafora J.W."/>
            <person name="Magnuson J.K."/>
            <person name="Baker S.E."/>
            <person name="Pomraning K.R."/>
        </authorList>
    </citation>
    <scope>NUCLEOTIDE SEQUENCE [LARGE SCALE GENOMIC DNA]</scope>
    <source>
        <strain evidence="7 8">Phaff 52-87</strain>
    </source>
</reference>
<dbReference type="SMART" id="SM00584">
    <property type="entry name" value="TLDc"/>
    <property type="match status" value="1"/>
</dbReference>
<proteinExistence type="inferred from homology"/>
<evidence type="ECO:0000313" key="8">
    <source>
        <dbReference type="Proteomes" id="UP001498771"/>
    </source>
</evidence>
<dbReference type="Pfam" id="PF07534">
    <property type="entry name" value="TLD"/>
    <property type="match status" value="1"/>
</dbReference>
<name>A0ABR1FEP6_9ASCO</name>
<evidence type="ECO:0000259" key="6">
    <source>
        <dbReference type="PROSITE" id="PS51886"/>
    </source>
</evidence>
<evidence type="ECO:0000256" key="1">
    <source>
        <dbReference type="ARBA" id="ARBA00004173"/>
    </source>
</evidence>
<evidence type="ECO:0000256" key="3">
    <source>
        <dbReference type="ARBA" id="ARBA00023128"/>
    </source>
</evidence>
<sequence>MASTSHQQQQSSQPSHGHQGSLADTIRNTIRRMSMDLSSGGSNRTSRSMPHHHHDFHDLGSDDVDDEAMMDDDDDSHNENHHSSSAAKIVHHAQTMPGMTSAKENYDSSRDRDVSYKSSQPTQLSFSAPPLTPLTLDGYREQTRVRLLSPQLAEEIRHLLPLRLQLYDTWRLCYSLEQHGVSLTTLYNLCVPPRGTSRPGYVLIVEDKHGGIFGAYLNEYPHPTKNGRYYGNGECFLWKSKVIPNTPLASTTSLSDTASIRSVNMQFKAFPYTGINDYMILCDPGFISVGGGDGKYGIYIDDRFEKGISNSCPAFGNEPLSDSGMKFDIVGVEIWRISNK</sequence>
<dbReference type="EMBL" id="JBBJBU010000001">
    <property type="protein sequence ID" value="KAK7208306.1"/>
    <property type="molecule type" value="Genomic_DNA"/>
</dbReference>
<feature type="compositionally biased region" description="Polar residues" evidence="5">
    <location>
        <begin position="36"/>
        <end position="48"/>
    </location>
</feature>
<feature type="compositionally biased region" description="Acidic residues" evidence="5">
    <location>
        <begin position="61"/>
        <end position="76"/>
    </location>
</feature>
<dbReference type="Proteomes" id="UP001498771">
    <property type="component" value="Unassembled WGS sequence"/>
</dbReference>
<feature type="compositionally biased region" description="Basic and acidic residues" evidence="5">
    <location>
        <begin position="104"/>
        <end position="115"/>
    </location>
</feature>
<comment type="similarity">
    <text evidence="2">Belongs to the OXR1 family.</text>
</comment>
<dbReference type="PANTHER" id="PTHR23354:SF62">
    <property type="entry name" value="MUSTARD, ISOFORM V"/>
    <property type="match status" value="1"/>
</dbReference>